<reference evidence="2 4" key="2">
    <citation type="submission" date="2009-10" db="EMBL/GenBank/DDBJ databases">
        <title>The Genome Sequence of Prochlorococcus phage P-SSM2.</title>
        <authorList>
            <consortium name="The Broad Institute Genome Sequencing Platform"/>
            <person name="Henn M.R."/>
            <person name="Sullivan M.S."/>
            <person name="Osburne M.S."/>
            <person name="Levin J."/>
            <person name="Malboeuf C."/>
            <person name="Casali M."/>
            <person name="Russ C."/>
            <person name="Lennon N."/>
            <person name="Chapman S.B."/>
            <person name="Erlich R."/>
            <person name="Young S.K."/>
            <person name="Koehrsen M."/>
            <person name="Yandava C."/>
            <person name="Zeng Q."/>
            <person name="Alvarado L."/>
            <person name="Anderson S."/>
            <person name="Berlin A."/>
            <person name="Borenstein D."/>
            <person name="Chen Z."/>
            <person name="Engels R."/>
            <person name="Freedman E."/>
            <person name="Gellesch M."/>
            <person name="Goldberg J."/>
            <person name="Green L."/>
            <person name="Griggs A."/>
            <person name="Gujja S."/>
            <person name="Heilman E.R."/>
            <person name="Heiman D."/>
            <person name="Hepburn T."/>
            <person name="Howarth C."/>
            <person name="Jen D."/>
            <person name="Larson L."/>
            <person name="Lewis B."/>
            <person name="Mehta T."/>
            <person name="Park D."/>
            <person name="Pearson M."/>
            <person name="Richards J."/>
            <person name="Rizzolo K."/>
            <person name="Roberts A."/>
            <person name="Ryan E."/>
            <person name="Saif S."/>
            <person name="Shea T."/>
            <person name="Shenoy N."/>
            <person name="Sisk P."/>
            <person name="Stolte C."/>
            <person name="Sykes S."/>
            <person name="Walk T."/>
            <person name="White J."/>
            <person name="Yu Q."/>
            <person name="Coleman M.L."/>
            <person name="Huang K.H."/>
            <person name="Weigele P.R."/>
            <person name="DeFrancesco A.S."/>
            <person name="Kern S.E."/>
            <person name="Thompson L.R."/>
            <person name="Fu R."/>
            <person name="Hombeck B."/>
            <person name="Chisholm S.W."/>
            <person name="Haas B."/>
            <person name="Nusbaum C."/>
            <person name="Birren B."/>
        </authorList>
    </citation>
    <scope>NUCLEOTIDE SEQUENCE [LARGE SCALE GENOMIC DNA]</scope>
    <source>
        <strain evidence="2">P-SSM2</strain>
    </source>
</reference>
<keyword evidence="3" id="KW-1185">Reference proteome</keyword>
<dbReference type="Proteomes" id="UP000013923">
    <property type="component" value="Genome"/>
</dbReference>
<evidence type="ECO:0000313" key="3">
    <source>
        <dbReference type="Proteomes" id="UP000000991"/>
    </source>
</evidence>
<organism evidence="1 3">
    <name type="scientific">Prochlorococcus phage P-SSM2</name>
    <dbReference type="NCBI Taxonomy" id="268746"/>
    <lineage>
        <taxon>Viruses</taxon>
        <taxon>Duplodnaviria</taxon>
        <taxon>Heunggongvirae</taxon>
        <taxon>Uroviricota</taxon>
        <taxon>Caudoviricetes</taxon>
        <taxon>Pantevenvirales</taxon>
        <taxon>Kyanoviridae</taxon>
        <taxon>Salacisavirus</taxon>
        <taxon>Salacisavirus pssm2</taxon>
    </lineage>
</organism>
<proteinExistence type="predicted"/>
<dbReference type="OrthoDB" id="40137at10239"/>
<name>Q58MD5_BPPRM</name>
<evidence type="ECO:0000313" key="1">
    <source>
        <dbReference type="EMBL" id="AAX44597.1"/>
    </source>
</evidence>
<sequence>MDLLEETLKNSYDYAIHRMDVLCKLGTIEDIEDAESIRQEFKEWIQPTNDDHDILSLEYFGEGSQFDK</sequence>
<accession>Q58MD5</accession>
<dbReference type="Proteomes" id="UP000000991">
    <property type="component" value="Segment"/>
</dbReference>
<reference evidence="1 3" key="3">
    <citation type="journal article" date="2010" name="Environ. Microbiol.">
        <title>Genomic analysis of oceanic cyanobacterial myoviruses compared with T4-like myoviruses from diverse hosts and environments.</title>
        <authorList>
            <person name="Sullivan M.B."/>
            <person name="Huang K.H."/>
            <person name="Ignacio-Espinoza J.C."/>
            <person name="Berlin A.M."/>
            <person name="Kelly L."/>
            <person name="Weigele P.R."/>
            <person name="DeFrancesco A.S."/>
            <person name="Kern S.E."/>
            <person name="Thompson L.R."/>
            <person name="Young S."/>
            <person name="Yandava C."/>
            <person name="Fu R."/>
            <person name="Krastins B."/>
            <person name="Chase M."/>
            <person name="Sarracino D."/>
            <person name="Osburne M.S."/>
            <person name="Henn M.R."/>
            <person name="Chisholm S.W."/>
        </authorList>
    </citation>
    <scope>NUCLEOTIDE SEQUENCE [LARGE SCALE GENOMIC DNA]</scope>
</reference>
<dbReference type="EMBL" id="GU071092">
    <property type="protein sequence ID" value="ACY76099.1"/>
    <property type="molecule type" value="Genomic_DNA"/>
</dbReference>
<evidence type="ECO:0000313" key="4">
    <source>
        <dbReference type="Proteomes" id="UP000013923"/>
    </source>
</evidence>
<evidence type="ECO:0000313" key="2">
    <source>
        <dbReference type="EMBL" id="ACY76099.1"/>
    </source>
</evidence>
<dbReference type="RefSeq" id="YP_214451.1">
    <property type="nucleotide sequence ID" value="NC_006883.2"/>
</dbReference>
<organismHost>
    <name type="scientific">Prochlorococcus</name>
    <dbReference type="NCBI Taxonomy" id="1218"/>
</organismHost>
<dbReference type="KEGG" id="vg:3294376"/>
<gene>
    <name evidence="2" type="ORF">PCMG_00223</name>
    <name evidence="1" type="ORF">PSSM2_220</name>
</gene>
<protein>
    <submittedName>
        <fullName evidence="1">Uncharacterized protein</fullName>
    </submittedName>
</protein>
<dbReference type="EMBL" id="AY939844">
    <property type="protein sequence ID" value="AAX44597.1"/>
    <property type="molecule type" value="Genomic_DNA"/>
</dbReference>
<dbReference type="GeneID" id="3294376"/>
<reference evidence="1 3" key="1">
    <citation type="journal article" date="2005" name="PLoS Biol.">
        <title>Three Prochlorococcus cyanophage genomes: signature features and ecological interpretations.</title>
        <authorList>
            <person name="Sullivan M.B."/>
            <person name="Coleman M.L."/>
            <person name="Weigele P."/>
            <person name="Rohwer F."/>
            <person name="Chisholm S.W."/>
        </authorList>
    </citation>
    <scope>NUCLEOTIDE SEQUENCE</scope>
</reference>